<dbReference type="SUPFAM" id="SSF52047">
    <property type="entry name" value="RNI-like"/>
    <property type="match status" value="1"/>
</dbReference>
<evidence type="ECO:0000256" key="18">
    <source>
        <dbReference type="ARBA" id="ARBA00038043"/>
    </source>
</evidence>
<comment type="similarity">
    <text evidence="4">Belongs to the RLP family.</text>
</comment>
<evidence type="ECO:0000313" key="21">
    <source>
        <dbReference type="EMBL" id="WVZ13467.1"/>
    </source>
</evidence>
<evidence type="ECO:0000256" key="3">
    <source>
        <dbReference type="ARBA" id="ARBA00004251"/>
    </source>
</evidence>
<proteinExistence type="inferred from homology"/>
<keyword evidence="7" id="KW-0964">Secreted</keyword>
<dbReference type="Pfam" id="PF23598">
    <property type="entry name" value="LRR_14"/>
    <property type="match status" value="1"/>
</dbReference>
<feature type="domain" description="Leucine-rich repeat-containing N-terminal plant-type" evidence="19">
    <location>
        <begin position="70"/>
        <end position="104"/>
    </location>
</feature>
<evidence type="ECO:0008006" key="23">
    <source>
        <dbReference type="Google" id="ProtNLM"/>
    </source>
</evidence>
<keyword evidence="13" id="KW-1133">Transmembrane helix</keyword>
<dbReference type="Proteomes" id="UP001374535">
    <property type="component" value="Chromosome 4"/>
</dbReference>
<dbReference type="SMART" id="SM00369">
    <property type="entry name" value="LRR_TYP"/>
    <property type="match status" value="6"/>
</dbReference>
<dbReference type="SMART" id="SM00365">
    <property type="entry name" value="LRR_SD22"/>
    <property type="match status" value="5"/>
</dbReference>
<feature type="domain" description="Disease resistance R13L4/SHOC-2-like LRR" evidence="20">
    <location>
        <begin position="138"/>
        <end position="441"/>
    </location>
</feature>
<evidence type="ECO:0000256" key="9">
    <source>
        <dbReference type="ARBA" id="ARBA00022692"/>
    </source>
</evidence>
<evidence type="ECO:0000259" key="20">
    <source>
        <dbReference type="Pfam" id="PF23598"/>
    </source>
</evidence>
<keyword evidence="17" id="KW-0325">Glycoprotein</keyword>
<dbReference type="InterPro" id="IPR013210">
    <property type="entry name" value="LRR_N_plant-typ"/>
</dbReference>
<evidence type="ECO:0000256" key="4">
    <source>
        <dbReference type="ARBA" id="ARBA00009592"/>
    </source>
</evidence>
<sequence length="687" mass="77129">MVVSAGQNKGNGNRTRPFTGMYTIRAGRVNTRICMTTIGGGFRFRVSFRHDEERKVVNSEEEIRCIPEKREALLQFKVAIVDDYGMLSSWTTSHCCESQGIRCNNLTYHISILDLHGEYPDDSGRYMSGEIHMLLMGNLRYLDLLLCGFHTEIPSQLGSLSHLKYLNLGWNYLEGSIPEQLGNLFHLHHLDLSDNNFKGNIPPQLGNLCQLQHLDLRNIPPQLGILSQLQHLDLSDNLLEGNIPSQLGNLSQLQHLVSILRENVEIVECRSNSWKNVGVVLVVVDVGFLPTSIKCYNHFEANIPPQLGNLYQLQELYLRGYNALNLTHGGHWLSNLLCLTHLYLGSVSNFHPSHNLFQVIAKLPELRELSLADCSFSDHLIMSSKPSTSPSVLDLSQNTFTSGMVFKWVSNITSNLVELDLSQNHLKGFTSSDFGIVMNSLRHLHLSSNHFKKAFHPFLVIYLVVALDTHCKNWFCHGISSVTLFDISVFSSLKSLFLYGNRLSGRIPESVKLPSTLEDLLISGNFIEGGIPKSFGNACALNSLQMSDNSLSVELPTIISHLSSCARYSLEELNLDVNKINGTLPDFSTFTSLKRLYLGNNKLNGEIPKDIQFPPKLEGLYIYSNSLKGVLSDYHFANMSKLQDLDLSHNSLGLAFTQNWVPPFQLLTINLGSWNLGPTFPQWLQTK</sequence>
<dbReference type="PANTHER" id="PTHR48063:SF98">
    <property type="entry name" value="LRR RECEPTOR-LIKE SERINE_THREONINE-PROTEIN KINASE FLS2"/>
    <property type="match status" value="1"/>
</dbReference>
<evidence type="ECO:0000256" key="12">
    <source>
        <dbReference type="ARBA" id="ARBA00022821"/>
    </source>
</evidence>
<protein>
    <recommendedName>
        <fullName evidence="23">Leucine-rich repeat-containing N-terminal plant-type domain-containing protein</fullName>
    </recommendedName>
</protein>
<dbReference type="Gene3D" id="3.80.10.10">
    <property type="entry name" value="Ribonuclease Inhibitor"/>
    <property type="match status" value="5"/>
</dbReference>
<evidence type="ECO:0000256" key="8">
    <source>
        <dbReference type="ARBA" id="ARBA00022614"/>
    </source>
</evidence>
<evidence type="ECO:0000256" key="2">
    <source>
        <dbReference type="ARBA" id="ARBA00004191"/>
    </source>
</evidence>
<comment type="subcellular location">
    <subcellularLocation>
        <location evidence="3">Cell membrane</location>
        <topology evidence="3">Single-pass type I membrane protein</topology>
    </subcellularLocation>
    <subcellularLocation>
        <location evidence="1">Membrane</location>
        <topology evidence="1">Peripheral membrane protein</topology>
    </subcellularLocation>
    <subcellularLocation>
        <location evidence="2">Secreted</location>
        <location evidence="2">Cell wall</location>
    </subcellularLocation>
</comment>
<evidence type="ECO:0000256" key="16">
    <source>
        <dbReference type="ARBA" id="ARBA00023170"/>
    </source>
</evidence>
<dbReference type="PRINTS" id="PR00019">
    <property type="entry name" value="LEURICHRPT"/>
</dbReference>
<reference evidence="21 22" key="1">
    <citation type="journal article" date="2023" name="Life. Sci Alliance">
        <title>Evolutionary insights into 3D genome organization and epigenetic landscape of Vigna mungo.</title>
        <authorList>
            <person name="Junaid A."/>
            <person name="Singh B."/>
            <person name="Bhatia S."/>
        </authorList>
    </citation>
    <scope>NUCLEOTIDE SEQUENCE [LARGE SCALE GENOMIC DNA]</scope>
    <source>
        <strain evidence="21">Urdbean</strain>
    </source>
</reference>
<keyword evidence="9" id="KW-0812">Transmembrane</keyword>
<evidence type="ECO:0000256" key="14">
    <source>
        <dbReference type="ARBA" id="ARBA00023136"/>
    </source>
</evidence>
<dbReference type="InterPro" id="IPR055414">
    <property type="entry name" value="LRR_R13L4/SHOC2-like"/>
</dbReference>
<name>A0AAQ3NQG7_VIGMU</name>
<evidence type="ECO:0000256" key="1">
    <source>
        <dbReference type="ARBA" id="ARBA00004170"/>
    </source>
</evidence>
<dbReference type="InterPro" id="IPR001611">
    <property type="entry name" value="Leu-rich_rpt"/>
</dbReference>
<evidence type="ECO:0000259" key="19">
    <source>
        <dbReference type="Pfam" id="PF08263"/>
    </source>
</evidence>
<gene>
    <name evidence="21" type="ORF">V8G54_011033</name>
</gene>
<comment type="similarity">
    <text evidence="18">Belongs to the polygalacturonase-inhibiting protein family.</text>
</comment>
<evidence type="ECO:0000256" key="5">
    <source>
        <dbReference type="ARBA" id="ARBA00022475"/>
    </source>
</evidence>
<keyword evidence="16" id="KW-0675">Receptor</keyword>
<dbReference type="Pfam" id="PF08263">
    <property type="entry name" value="LRRNT_2"/>
    <property type="match status" value="1"/>
</dbReference>
<dbReference type="Pfam" id="PF00560">
    <property type="entry name" value="LRR_1"/>
    <property type="match status" value="3"/>
</dbReference>
<evidence type="ECO:0000256" key="13">
    <source>
        <dbReference type="ARBA" id="ARBA00022989"/>
    </source>
</evidence>
<dbReference type="InterPro" id="IPR032675">
    <property type="entry name" value="LRR_dom_sf"/>
</dbReference>
<dbReference type="GO" id="GO:0006952">
    <property type="term" value="P:defense response"/>
    <property type="evidence" value="ECO:0007669"/>
    <property type="project" value="UniProtKB-KW"/>
</dbReference>
<evidence type="ECO:0000256" key="17">
    <source>
        <dbReference type="ARBA" id="ARBA00023180"/>
    </source>
</evidence>
<evidence type="ECO:0000313" key="22">
    <source>
        <dbReference type="Proteomes" id="UP001374535"/>
    </source>
</evidence>
<keyword evidence="22" id="KW-1185">Reference proteome</keyword>
<dbReference type="FunFam" id="3.80.10.10:FF:000400">
    <property type="entry name" value="Nuclear pore complex protein NUP107"/>
    <property type="match status" value="1"/>
</dbReference>
<keyword evidence="5" id="KW-1003">Cell membrane</keyword>
<evidence type="ECO:0000256" key="11">
    <source>
        <dbReference type="ARBA" id="ARBA00022737"/>
    </source>
</evidence>
<evidence type="ECO:0000256" key="7">
    <source>
        <dbReference type="ARBA" id="ARBA00022525"/>
    </source>
</evidence>
<keyword evidence="8" id="KW-0433">Leucine-rich repeat</keyword>
<dbReference type="GO" id="GO:0005886">
    <property type="term" value="C:plasma membrane"/>
    <property type="evidence" value="ECO:0007669"/>
    <property type="project" value="UniProtKB-SubCell"/>
</dbReference>
<keyword evidence="12" id="KW-0611">Plant defense</keyword>
<keyword evidence="10" id="KW-0732">Signal</keyword>
<evidence type="ECO:0000256" key="15">
    <source>
        <dbReference type="ARBA" id="ARBA00023157"/>
    </source>
</evidence>
<dbReference type="InterPro" id="IPR046956">
    <property type="entry name" value="RLP23-like"/>
</dbReference>
<keyword evidence="6" id="KW-0134">Cell wall</keyword>
<dbReference type="AlphaFoldDB" id="A0AAQ3NQG7"/>
<organism evidence="21 22">
    <name type="scientific">Vigna mungo</name>
    <name type="common">Black gram</name>
    <name type="synonym">Phaseolus mungo</name>
    <dbReference type="NCBI Taxonomy" id="3915"/>
    <lineage>
        <taxon>Eukaryota</taxon>
        <taxon>Viridiplantae</taxon>
        <taxon>Streptophyta</taxon>
        <taxon>Embryophyta</taxon>
        <taxon>Tracheophyta</taxon>
        <taxon>Spermatophyta</taxon>
        <taxon>Magnoliopsida</taxon>
        <taxon>eudicotyledons</taxon>
        <taxon>Gunneridae</taxon>
        <taxon>Pentapetalae</taxon>
        <taxon>rosids</taxon>
        <taxon>fabids</taxon>
        <taxon>Fabales</taxon>
        <taxon>Fabaceae</taxon>
        <taxon>Papilionoideae</taxon>
        <taxon>50 kb inversion clade</taxon>
        <taxon>NPAAA clade</taxon>
        <taxon>indigoferoid/millettioid clade</taxon>
        <taxon>Phaseoleae</taxon>
        <taxon>Vigna</taxon>
    </lineage>
</organism>
<accession>A0AAQ3NQG7</accession>
<keyword evidence="11" id="KW-0677">Repeat</keyword>
<evidence type="ECO:0000256" key="10">
    <source>
        <dbReference type="ARBA" id="ARBA00022729"/>
    </source>
</evidence>
<keyword evidence="14" id="KW-0472">Membrane</keyword>
<dbReference type="EMBL" id="CP144697">
    <property type="protein sequence ID" value="WVZ13467.1"/>
    <property type="molecule type" value="Genomic_DNA"/>
</dbReference>
<dbReference type="SUPFAM" id="SSF52058">
    <property type="entry name" value="L domain-like"/>
    <property type="match status" value="1"/>
</dbReference>
<dbReference type="InterPro" id="IPR003591">
    <property type="entry name" value="Leu-rich_rpt_typical-subtyp"/>
</dbReference>
<keyword evidence="15" id="KW-1015">Disulfide bond</keyword>
<evidence type="ECO:0000256" key="6">
    <source>
        <dbReference type="ARBA" id="ARBA00022512"/>
    </source>
</evidence>
<dbReference type="PANTHER" id="PTHR48063">
    <property type="entry name" value="LRR RECEPTOR-LIKE KINASE"/>
    <property type="match status" value="1"/>
</dbReference>